<evidence type="ECO:0000313" key="4">
    <source>
        <dbReference type="EMBL" id="VUG16273.1"/>
    </source>
</evidence>
<dbReference type="Gene3D" id="2.60.120.590">
    <property type="entry name" value="Alpha-ketoglutarate-dependent dioxygenase AlkB-like"/>
    <property type="match status" value="1"/>
</dbReference>
<dbReference type="InterPro" id="IPR003892">
    <property type="entry name" value="CUE"/>
</dbReference>
<dbReference type="GO" id="GO:0051213">
    <property type="term" value="F:dioxygenase activity"/>
    <property type="evidence" value="ECO:0007669"/>
    <property type="project" value="InterPro"/>
</dbReference>
<dbReference type="Pfam" id="PF13532">
    <property type="entry name" value="2OG-FeII_Oxy_2"/>
    <property type="match status" value="1"/>
</dbReference>
<keyword evidence="1" id="KW-0833">Ubl conjugation pathway</keyword>
<evidence type="ECO:0000259" key="3">
    <source>
        <dbReference type="PROSITE" id="PS51471"/>
    </source>
</evidence>
<evidence type="ECO:0000256" key="1">
    <source>
        <dbReference type="ARBA" id="ARBA00022786"/>
    </source>
</evidence>
<dbReference type="InterPro" id="IPR027450">
    <property type="entry name" value="AlkB-like"/>
</dbReference>
<dbReference type="SUPFAM" id="SSF46934">
    <property type="entry name" value="UBA-like"/>
    <property type="match status" value="1"/>
</dbReference>
<evidence type="ECO:0000313" key="5">
    <source>
        <dbReference type="Proteomes" id="UP000478008"/>
    </source>
</evidence>
<sequence>MDTENIIDRLLELFPAAEKSELLEVLVACDGSVDQTTKLLEEQFGKVQQASFEDNSQKSLSFSCNHIEKHTVKALDASKRGIKREFSQISDGEVNLPHQTTLKQYGRNIGQMKLCKRPGKAVTLYTKEEVEKNLPDLVFVRDFLTKELASKLLSALVSKRAAFTHNKFYIAGQKCQSKHYTAIFRDLDASDTEKFIYRDSGKKNVQKFFTEMKLCAYAVEDKVNEVLSKRKPKSSYQIRKGWKANLCVSNLFQQEKQDLDWHSDKLTDIGPLPTIASISLGATRIFRVRKITTARNGGDSTIFNIPLPHNTLLVMLPGTQEKFKHCVPSVDGCLLDLHPVVGKVRYSLTFRMIRNELLSGRPKCPKCGSSMVLKRMFKRSETRGYYFWLCGSQYSGYKCRGFYYGKFDKINVPGEGLYTNRQSEATRWIGNSE</sequence>
<dbReference type="SUPFAM" id="SSF51197">
    <property type="entry name" value="Clavaminate synthase-like"/>
    <property type="match status" value="1"/>
</dbReference>
<gene>
    <name evidence="4" type="ORF">DEBR0S1_12442G</name>
</gene>
<dbReference type="PROSITE" id="PS51471">
    <property type="entry name" value="FE2OG_OXY"/>
    <property type="match status" value="1"/>
</dbReference>
<dbReference type="InterPro" id="IPR032854">
    <property type="entry name" value="ALKBH3"/>
</dbReference>
<name>A0A7D9CVP9_DEKBR</name>
<reference evidence="4 5" key="1">
    <citation type="submission" date="2019-07" db="EMBL/GenBank/DDBJ databases">
        <authorList>
            <person name="Friedrich A."/>
            <person name="Schacherer J."/>
        </authorList>
    </citation>
    <scope>NUCLEOTIDE SEQUENCE [LARGE SCALE GENOMIC DNA]</scope>
</reference>
<dbReference type="PANTHER" id="PTHR31212:SF4">
    <property type="entry name" value="ALPHA-KETOGLUTARATE-DEPENDENT DIOXYGENASE ALKB HOMOLOG 3"/>
    <property type="match status" value="1"/>
</dbReference>
<keyword evidence="5" id="KW-1185">Reference proteome</keyword>
<feature type="domain" description="Fe2OG dioxygenase" evidence="3">
    <location>
        <begin position="243"/>
        <end position="354"/>
    </location>
</feature>
<proteinExistence type="predicted"/>
<dbReference type="Proteomes" id="UP000478008">
    <property type="component" value="Unassembled WGS sequence"/>
</dbReference>
<dbReference type="PANTHER" id="PTHR31212">
    <property type="entry name" value="ALPHA-KETOGLUTARATE-DEPENDENT DIOXYGENASE ALKB HOMOLOG 3"/>
    <property type="match status" value="1"/>
</dbReference>
<dbReference type="GO" id="GO:0006307">
    <property type="term" value="P:DNA alkylation repair"/>
    <property type="evidence" value="ECO:0007669"/>
    <property type="project" value="InterPro"/>
</dbReference>
<feature type="domain" description="CUE" evidence="2">
    <location>
        <begin position="2"/>
        <end position="44"/>
    </location>
</feature>
<dbReference type="AlphaFoldDB" id="A0A7D9CVP9"/>
<dbReference type="InterPro" id="IPR005123">
    <property type="entry name" value="Oxoglu/Fe-dep_dioxygenase_dom"/>
</dbReference>
<dbReference type="GO" id="GO:0043130">
    <property type="term" value="F:ubiquitin binding"/>
    <property type="evidence" value="ECO:0007669"/>
    <property type="project" value="InterPro"/>
</dbReference>
<accession>A0A7D9CVP9</accession>
<protein>
    <submittedName>
        <fullName evidence="4">DEBR0S1_12442g1_1</fullName>
    </submittedName>
</protein>
<dbReference type="InterPro" id="IPR037151">
    <property type="entry name" value="AlkB-like_sf"/>
</dbReference>
<dbReference type="CDD" id="cd14279">
    <property type="entry name" value="CUE"/>
    <property type="match status" value="1"/>
</dbReference>
<evidence type="ECO:0000259" key="2">
    <source>
        <dbReference type="PROSITE" id="PS51140"/>
    </source>
</evidence>
<organism evidence="4 5">
    <name type="scientific">Dekkera bruxellensis</name>
    <name type="common">Brettanomyces custersii</name>
    <dbReference type="NCBI Taxonomy" id="5007"/>
    <lineage>
        <taxon>Eukaryota</taxon>
        <taxon>Fungi</taxon>
        <taxon>Dikarya</taxon>
        <taxon>Ascomycota</taxon>
        <taxon>Saccharomycotina</taxon>
        <taxon>Pichiomycetes</taxon>
        <taxon>Pichiales</taxon>
        <taxon>Pichiaceae</taxon>
        <taxon>Brettanomyces</taxon>
    </lineage>
</organism>
<dbReference type="PROSITE" id="PS51140">
    <property type="entry name" value="CUE"/>
    <property type="match status" value="1"/>
</dbReference>
<dbReference type="EMBL" id="CABFWN010000001">
    <property type="protein sequence ID" value="VUG16273.1"/>
    <property type="molecule type" value="Genomic_DNA"/>
</dbReference>
<dbReference type="InterPro" id="IPR009060">
    <property type="entry name" value="UBA-like_sf"/>
</dbReference>